<dbReference type="InterPro" id="IPR020843">
    <property type="entry name" value="ER"/>
</dbReference>
<organism evidence="3 4">
    <name type="scientific">Amycolatopsis pretoriensis</name>
    <dbReference type="NCBI Taxonomy" id="218821"/>
    <lineage>
        <taxon>Bacteria</taxon>
        <taxon>Bacillati</taxon>
        <taxon>Actinomycetota</taxon>
        <taxon>Actinomycetes</taxon>
        <taxon>Pseudonocardiales</taxon>
        <taxon>Pseudonocardiaceae</taxon>
        <taxon>Amycolatopsis</taxon>
    </lineage>
</organism>
<keyword evidence="1" id="KW-0521">NADP</keyword>
<dbReference type="InterPro" id="IPR051603">
    <property type="entry name" value="Zinc-ADH_QOR/CCCR"/>
</dbReference>
<gene>
    <name evidence="3" type="ORF">SAMN05421837_101462</name>
</gene>
<feature type="domain" description="Enoyl reductase (ER)" evidence="2">
    <location>
        <begin position="11"/>
        <end position="306"/>
    </location>
</feature>
<dbReference type="Gene3D" id="3.90.180.10">
    <property type="entry name" value="Medium-chain alcohol dehydrogenases, catalytic domain"/>
    <property type="match status" value="1"/>
</dbReference>
<dbReference type="Proteomes" id="UP000198878">
    <property type="component" value="Unassembled WGS sequence"/>
</dbReference>
<dbReference type="Gene3D" id="3.40.50.720">
    <property type="entry name" value="NAD(P)-binding Rossmann-like Domain"/>
    <property type="match status" value="1"/>
</dbReference>
<sequence length="317" mass="32324">MLAAGVREIGGPVELFDLPEPAGPGPGEVVVDVEAAGVGNWDDIVRSGAWDVGLTPPTALGVELAGTVVAVGSNVRDFRPGDEVLGHPLPLRHQGCWAQRVVVDAALVVAKPPGVSWETAAAFPVPALTAEQALSEALRVAENETLLVHGAGGTTGGLAVQLAVLRGARVIATAGPASADRVVRAGAAEVVDHRDRSWPDRVREWAGGAGVDTALSAVPGGSADAVRAVREGGRLATITGDRRSAGWGVGFADVYVRPDSGQLTKLSALLGEGRLSLSVGLTMPLDEAAAALDRAVRGGNGGPVVLRTESTKEWPDT</sequence>
<evidence type="ECO:0000256" key="1">
    <source>
        <dbReference type="ARBA" id="ARBA00022857"/>
    </source>
</evidence>
<dbReference type="SUPFAM" id="SSF51735">
    <property type="entry name" value="NAD(P)-binding Rossmann-fold domains"/>
    <property type="match status" value="1"/>
</dbReference>
<dbReference type="AlphaFoldDB" id="A0A1H5Q5F9"/>
<dbReference type="PANTHER" id="PTHR44154:SF1">
    <property type="entry name" value="QUINONE OXIDOREDUCTASE"/>
    <property type="match status" value="1"/>
</dbReference>
<keyword evidence="4" id="KW-1185">Reference proteome</keyword>
<evidence type="ECO:0000259" key="2">
    <source>
        <dbReference type="SMART" id="SM00829"/>
    </source>
</evidence>
<dbReference type="InterPro" id="IPR036291">
    <property type="entry name" value="NAD(P)-bd_dom_sf"/>
</dbReference>
<evidence type="ECO:0000313" key="4">
    <source>
        <dbReference type="Proteomes" id="UP000198878"/>
    </source>
</evidence>
<protein>
    <submittedName>
        <fullName evidence="3">NADPH:quinone reductase</fullName>
    </submittedName>
</protein>
<reference evidence="4" key="1">
    <citation type="submission" date="2016-10" db="EMBL/GenBank/DDBJ databases">
        <authorList>
            <person name="Varghese N."/>
            <person name="Submissions S."/>
        </authorList>
    </citation>
    <scope>NUCLEOTIDE SEQUENCE [LARGE SCALE GENOMIC DNA]</scope>
    <source>
        <strain evidence="4">DSM 44654</strain>
    </source>
</reference>
<proteinExistence type="predicted"/>
<dbReference type="STRING" id="218821.SAMN05421837_101462"/>
<name>A0A1H5Q5F9_9PSEU</name>
<dbReference type="InterPro" id="IPR011032">
    <property type="entry name" value="GroES-like_sf"/>
</dbReference>
<dbReference type="GO" id="GO:0016491">
    <property type="term" value="F:oxidoreductase activity"/>
    <property type="evidence" value="ECO:0007669"/>
    <property type="project" value="InterPro"/>
</dbReference>
<dbReference type="Pfam" id="PF08240">
    <property type="entry name" value="ADH_N"/>
    <property type="match status" value="1"/>
</dbReference>
<dbReference type="SMART" id="SM00829">
    <property type="entry name" value="PKS_ER"/>
    <property type="match status" value="1"/>
</dbReference>
<dbReference type="EMBL" id="FNUJ01000001">
    <property type="protein sequence ID" value="SEF20651.1"/>
    <property type="molecule type" value="Genomic_DNA"/>
</dbReference>
<dbReference type="SUPFAM" id="SSF50129">
    <property type="entry name" value="GroES-like"/>
    <property type="match status" value="1"/>
</dbReference>
<dbReference type="CDD" id="cd05289">
    <property type="entry name" value="MDR_like_2"/>
    <property type="match status" value="1"/>
</dbReference>
<evidence type="ECO:0000313" key="3">
    <source>
        <dbReference type="EMBL" id="SEF20651.1"/>
    </source>
</evidence>
<dbReference type="InterPro" id="IPR013154">
    <property type="entry name" value="ADH-like_N"/>
</dbReference>
<dbReference type="InterPro" id="IPR013149">
    <property type="entry name" value="ADH-like_C"/>
</dbReference>
<accession>A0A1H5Q5F9</accession>
<dbReference type="Pfam" id="PF00107">
    <property type="entry name" value="ADH_zinc_N"/>
    <property type="match status" value="1"/>
</dbReference>
<dbReference type="PANTHER" id="PTHR44154">
    <property type="entry name" value="QUINONE OXIDOREDUCTASE"/>
    <property type="match status" value="1"/>
</dbReference>